<name>A0ABY6ZAP9_9BACL</name>
<dbReference type="InterPro" id="IPR038770">
    <property type="entry name" value="Na+/solute_symporter_sf"/>
</dbReference>
<feature type="transmembrane region" description="Helical" evidence="9">
    <location>
        <begin position="310"/>
        <end position="335"/>
    </location>
</feature>
<evidence type="ECO:0000256" key="9">
    <source>
        <dbReference type="SAM" id="Phobius"/>
    </source>
</evidence>
<organism evidence="11 12">
    <name type="scientific">Alicyclobacillus dauci</name>
    <dbReference type="NCBI Taxonomy" id="1475485"/>
    <lineage>
        <taxon>Bacteria</taxon>
        <taxon>Bacillati</taxon>
        <taxon>Bacillota</taxon>
        <taxon>Bacilli</taxon>
        <taxon>Bacillales</taxon>
        <taxon>Alicyclobacillaceae</taxon>
        <taxon>Alicyclobacillus</taxon>
    </lineage>
</organism>
<feature type="transmembrane region" description="Helical" evidence="9">
    <location>
        <begin position="199"/>
        <end position="216"/>
    </location>
</feature>
<sequence>MFHLAGTWEEALMILFIVVGLGIIVSKLTEKPRIPDVAVFLVLGIVLGPQVLHLISAPSQSQVNQFIIYLGATLILFDGGRSVRFDVLRRVYISISVLVTIGVVVSALVVGVAVHLLLGTPWVWSLLLAAIMASTDPATLIPVFKRVPIVERLQQTMETESAFNDATASVLVMTLMAAVQTGGSLNIGSAVYQFFHDSLIGLAVGLVFGVAALWTVSRRGWGIFHEFGSVVLFVTAIGSYVIASRLHASGFMAAFAAGVITGNGKSFGWSFSAETNAHLEHFGSVMTTIMRMLIFVLLGTQVDFGVVYQYLWVGLVVVAVLMFIARPATVVSSVLEDRLAKWNWREVTFMMWVRETGVIPAALAGTAVAEKIPHADVIMAVAFLAILCTILVQATTTGSVAKLLRLNREGHQADL</sequence>
<evidence type="ECO:0000256" key="7">
    <source>
        <dbReference type="ARBA" id="ARBA00023065"/>
    </source>
</evidence>
<feature type="transmembrane region" description="Helical" evidence="9">
    <location>
        <begin position="37"/>
        <end position="56"/>
    </location>
</feature>
<proteinExistence type="predicted"/>
<evidence type="ECO:0000256" key="3">
    <source>
        <dbReference type="ARBA" id="ARBA00022449"/>
    </source>
</evidence>
<keyword evidence="2" id="KW-0813">Transport</keyword>
<keyword evidence="8 9" id="KW-0472">Membrane</keyword>
<evidence type="ECO:0000256" key="4">
    <source>
        <dbReference type="ARBA" id="ARBA00022475"/>
    </source>
</evidence>
<keyword evidence="3" id="KW-0050">Antiport</keyword>
<feature type="transmembrane region" description="Helical" evidence="9">
    <location>
        <begin position="377"/>
        <end position="401"/>
    </location>
</feature>
<evidence type="ECO:0000256" key="1">
    <source>
        <dbReference type="ARBA" id="ARBA00004651"/>
    </source>
</evidence>
<dbReference type="RefSeq" id="WP_268046842.1">
    <property type="nucleotide sequence ID" value="NZ_CP104064.1"/>
</dbReference>
<dbReference type="Proteomes" id="UP001164803">
    <property type="component" value="Chromosome"/>
</dbReference>
<feature type="domain" description="Cation/H+ exchanger transmembrane" evidence="10">
    <location>
        <begin position="21"/>
        <end position="401"/>
    </location>
</feature>
<keyword evidence="4" id="KW-1003">Cell membrane</keyword>
<feature type="transmembrane region" description="Helical" evidence="9">
    <location>
        <begin position="279"/>
        <end position="298"/>
    </location>
</feature>
<evidence type="ECO:0000256" key="8">
    <source>
        <dbReference type="ARBA" id="ARBA00023136"/>
    </source>
</evidence>
<evidence type="ECO:0000259" key="10">
    <source>
        <dbReference type="Pfam" id="PF00999"/>
    </source>
</evidence>
<evidence type="ECO:0000313" key="11">
    <source>
        <dbReference type="EMBL" id="WAH39185.1"/>
    </source>
</evidence>
<evidence type="ECO:0000256" key="6">
    <source>
        <dbReference type="ARBA" id="ARBA00022989"/>
    </source>
</evidence>
<feature type="transmembrane region" description="Helical" evidence="9">
    <location>
        <begin position="223"/>
        <end position="242"/>
    </location>
</feature>
<feature type="transmembrane region" description="Helical" evidence="9">
    <location>
        <begin position="62"/>
        <end position="79"/>
    </location>
</feature>
<feature type="transmembrane region" description="Helical" evidence="9">
    <location>
        <begin position="91"/>
        <end position="116"/>
    </location>
</feature>
<dbReference type="PANTHER" id="PTHR32507:SF0">
    <property type="entry name" value="NA(+)_H(+) ANTIPORTER 2-RELATED"/>
    <property type="match status" value="1"/>
</dbReference>
<evidence type="ECO:0000313" key="12">
    <source>
        <dbReference type="Proteomes" id="UP001164803"/>
    </source>
</evidence>
<dbReference type="InterPro" id="IPR006153">
    <property type="entry name" value="Cation/H_exchanger_TM"/>
</dbReference>
<feature type="transmembrane region" description="Helical" evidence="9">
    <location>
        <begin position="122"/>
        <end position="141"/>
    </location>
</feature>
<keyword evidence="5 9" id="KW-0812">Transmembrane</keyword>
<keyword evidence="12" id="KW-1185">Reference proteome</keyword>
<gene>
    <name evidence="11" type="ORF">NZD86_10105</name>
</gene>
<keyword evidence="6 9" id="KW-1133">Transmembrane helix</keyword>
<evidence type="ECO:0000256" key="2">
    <source>
        <dbReference type="ARBA" id="ARBA00022448"/>
    </source>
</evidence>
<dbReference type="Pfam" id="PF00999">
    <property type="entry name" value="Na_H_Exchanger"/>
    <property type="match status" value="1"/>
</dbReference>
<feature type="transmembrane region" description="Helical" evidence="9">
    <location>
        <begin position="6"/>
        <end position="25"/>
    </location>
</feature>
<dbReference type="PANTHER" id="PTHR32507">
    <property type="entry name" value="NA(+)/H(+) ANTIPORTER 1"/>
    <property type="match status" value="1"/>
</dbReference>
<evidence type="ECO:0000256" key="5">
    <source>
        <dbReference type="ARBA" id="ARBA00022692"/>
    </source>
</evidence>
<dbReference type="EMBL" id="CP104064">
    <property type="protein sequence ID" value="WAH39185.1"/>
    <property type="molecule type" value="Genomic_DNA"/>
</dbReference>
<feature type="transmembrane region" description="Helical" evidence="9">
    <location>
        <begin position="248"/>
        <end position="267"/>
    </location>
</feature>
<keyword evidence="7" id="KW-0406">Ion transport</keyword>
<accession>A0ABY6ZAP9</accession>
<comment type="subcellular location">
    <subcellularLocation>
        <location evidence="1">Cell membrane</location>
        <topology evidence="1">Multi-pass membrane protein</topology>
    </subcellularLocation>
</comment>
<reference evidence="11" key="1">
    <citation type="submission" date="2022-08" db="EMBL/GenBank/DDBJ databases">
        <title>Alicyclobacillus dauci DSM2870, complete genome.</title>
        <authorList>
            <person name="Wang Q."/>
            <person name="Cai R."/>
            <person name="Wang Z."/>
        </authorList>
    </citation>
    <scope>NUCLEOTIDE SEQUENCE</scope>
    <source>
        <strain evidence="11">DSM 28700</strain>
    </source>
</reference>
<protein>
    <submittedName>
        <fullName evidence="11">Sodium:proton antiporter</fullName>
    </submittedName>
</protein>
<dbReference type="Gene3D" id="1.20.1530.20">
    <property type="match status" value="1"/>
</dbReference>